<proteinExistence type="inferred from homology"/>
<dbReference type="FunFam" id="2.40.40.10:FF:000003">
    <property type="entry name" value="Endolytic peptidoglycan transglycosylase RlpA"/>
    <property type="match status" value="1"/>
</dbReference>
<dbReference type="AlphaFoldDB" id="A0A1Z4VUM8"/>
<dbReference type="InterPro" id="IPR036908">
    <property type="entry name" value="RlpA-like_sf"/>
</dbReference>
<dbReference type="PROSITE" id="PS51724">
    <property type="entry name" value="SPOR"/>
    <property type="match status" value="1"/>
</dbReference>
<keyword evidence="4" id="KW-1003">Cell membrane</keyword>
<keyword evidence="9" id="KW-1185">Reference proteome</keyword>
<keyword evidence="8" id="KW-0808">Transferase</keyword>
<dbReference type="Gene3D" id="3.30.70.1070">
    <property type="entry name" value="Sporulation related repeat"/>
    <property type="match status" value="1"/>
</dbReference>
<dbReference type="PROSITE" id="PS51257">
    <property type="entry name" value="PROKAR_LIPOPROTEIN"/>
    <property type="match status" value="1"/>
</dbReference>
<dbReference type="Proteomes" id="UP000218765">
    <property type="component" value="Chromosome"/>
</dbReference>
<keyword evidence="3 4" id="KW-0961">Cell wall biogenesis/degradation</keyword>
<protein>
    <recommendedName>
        <fullName evidence="4">Endolytic peptidoglycan transglycosylase RlpA</fullName>
        <ecNumber evidence="4">4.2.2.-</ecNumber>
    </recommendedName>
</protein>
<dbReference type="GO" id="GO:0008932">
    <property type="term" value="F:lytic endotransglycosylase activity"/>
    <property type="evidence" value="ECO:0007669"/>
    <property type="project" value="UniProtKB-UniRule"/>
</dbReference>
<evidence type="ECO:0000256" key="4">
    <source>
        <dbReference type="HAMAP-Rule" id="MF_02071"/>
    </source>
</evidence>
<gene>
    <name evidence="4" type="primary">rlpA</name>
    <name evidence="8" type="ORF">FOKN1_2855</name>
</gene>
<dbReference type="InterPro" id="IPR009009">
    <property type="entry name" value="RlpA-like_DPBB"/>
</dbReference>
<dbReference type="PANTHER" id="PTHR34183">
    <property type="entry name" value="ENDOLYTIC PEPTIDOGLYCAN TRANSGLYCOSYLASE RLPA"/>
    <property type="match status" value="1"/>
</dbReference>
<dbReference type="PANTHER" id="PTHR34183:SF1">
    <property type="entry name" value="ENDOLYTIC PEPTIDOGLYCAN TRANSGLYCOSYLASE RLPA"/>
    <property type="match status" value="1"/>
</dbReference>
<reference evidence="8 9" key="1">
    <citation type="submission" date="2017-05" db="EMBL/GenBank/DDBJ databases">
        <title>Thiocyanate degradation by Thiohalobacter thiocyanaticus FOKN1.</title>
        <authorList>
            <person name="Oshiki M."/>
            <person name="Fukushima T."/>
            <person name="Kawano S."/>
            <person name="Nakagawa J."/>
        </authorList>
    </citation>
    <scope>NUCLEOTIDE SEQUENCE [LARGE SCALE GENOMIC DNA]</scope>
    <source>
        <strain evidence="8 9">FOKN1</strain>
    </source>
</reference>
<keyword evidence="4" id="KW-0564">Palmitate</keyword>
<keyword evidence="1 6" id="KW-0732">Signal</keyword>
<comment type="subcellular location">
    <subcellularLocation>
        <location evidence="4">Cell membrane</location>
        <topology evidence="4">Lipid-anchor</topology>
    </subcellularLocation>
</comment>
<evidence type="ECO:0000256" key="5">
    <source>
        <dbReference type="RuleBase" id="RU003495"/>
    </source>
</evidence>
<dbReference type="Pfam" id="PF03330">
    <property type="entry name" value="DPBB_1"/>
    <property type="match status" value="1"/>
</dbReference>
<dbReference type="GO" id="GO:0005886">
    <property type="term" value="C:plasma membrane"/>
    <property type="evidence" value="ECO:0007669"/>
    <property type="project" value="UniProtKB-SubCell"/>
</dbReference>
<dbReference type="InterPro" id="IPR012997">
    <property type="entry name" value="RplA"/>
</dbReference>
<dbReference type="Gene3D" id="2.40.40.10">
    <property type="entry name" value="RlpA-like domain"/>
    <property type="match status" value="1"/>
</dbReference>
<dbReference type="GO" id="GO:0016740">
    <property type="term" value="F:transferase activity"/>
    <property type="evidence" value="ECO:0007669"/>
    <property type="project" value="UniProtKB-KW"/>
</dbReference>
<dbReference type="GO" id="GO:0000270">
    <property type="term" value="P:peptidoglycan metabolic process"/>
    <property type="evidence" value="ECO:0007669"/>
    <property type="project" value="UniProtKB-UniRule"/>
</dbReference>
<evidence type="ECO:0000256" key="2">
    <source>
        <dbReference type="ARBA" id="ARBA00023239"/>
    </source>
</evidence>
<feature type="chain" id="PRO_5013413747" description="Endolytic peptidoglycan transglycosylase RlpA" evidence="6">
    <location>
        <begin position="24"/>
        <end position="273"/>
    </location>
</feature>
<sequence>MSVTRPLLYGLIALLLSACGGGAYVDRDGAPGRDVDVASIPDAVPRHEPRSRYGNPSSYEVFGKRYYVMDSSHGYAERGIASWYGTKFHGRRTSSGEPYDMYAMTAAHKSLPLPTYARVTNLRNGRSIVVKINDRGPFHEGRIIDLSYVAAKKLDIVATGTAPVEVVALNPGQSEPQLRSASAAPRPAVMPARDGNPDLYLQVGAFSSRHNAERLSHRLQDIDLPGIEIQQGYSDQRPVFRVRIGPLASIEDADRMAESLTRFGIQRPHVVVD</sequence>
<keyword evidence="4" id="KW-0449">Lipoprotein</keyword>
<dbReference type="RefSeq" id="WP_096367223.1">
    <property type="nucleotide sequence ID" value="NZ_AP018052.1"/>
</dbReference>
<feature type="domain" description="SPOR" evidence="7">
    <location>
        <begin position="193"/>
        <end position="273"/>
    </location>
</feature>
<evidence type="ECO:0000313" key="8">
    <source>
        <dbReference type="EMBL" id="BAZ95213.1"/>
    </source>
</evidence>
<dbReference type="GO" id="GO:0009279">
    <property type="term" value="C:cell outer membrane"/>
    <property type="evidence" value="ECO:0007669"/>
    <property type="project" value="TreeGrafter"/>
</dbReference>
<dbReference type="EMBL" id="AP018052">
    <property type="protein sequence ID" value="BAZ95213.1"/>
    <property type="molecule type" value="Genomic_DNA"/>
</dbReference>
<evidence type="ECO:0000313" key="9">
    <source>
        <dbReference type="Proteomes" id="UP000218765"/>
    </source>
</evidence>
<name>A0A1Z4VUM8_9GAMM</name>
<organism evidence="8 9">
    <name type="scientific">Thiohalobacter thiocyanaticus</name>
    <dbReference type="NCBI Taxonomy" id="585455"/>
    <lineage>
        <taxon>Bacteria</taxon>
        <taxon>Pseudomonadati</taxon>
        <taxon>Pseudomonadota</taxon>
        <taxon>Gammaproteobacteria</taxon>
        <taxon>Thiohalobacterales</taxon>
        <taxon>Thiohalobacteraceae</taxon>
        <taxon>Thiohalobacter</taxon>
    </lineage>
</organism>
<dbReference type="SUPFAM" id="SSF50685">
    <property type="entry name" value="Barwin-like endoglucanases"/>
    <property type="match status" value="1"/>
</dbReference>
<evidence type="ECO:0000256" key="1">
    <source>
        <dbReference type="ARBA" id="ARBA00022729"/>
    </source>
</evidence>
<dbReference type="OrthoDB" id="9779128at2"/>
<dbReference type="GO" id="GO:0042834">
    <property type="term" value="F:peptidoglycan binding"/>
    <property type="evidence" value="ECO:0007669"/>
    <property type="project" value="InterPro"/>
</dbReference>
<dbReference type="InterPro" id="IPR036680">
    <property type="entry name" value="SPOR-like_sf"/>
</dbReference>
<dbReference type="NCBIfam" id="TIGR00413">
    <property type="entry name" value="rlpA"/>
    <property type="match status" value="1"/>
</dbReference>
<keyword evidence="4" id="KW-0472">Membrane</keyword>
<dbReference type="CDD" id="cd22268">
    <property type="entry name" value="DPBB_RlpA-like"/>
    <property type="match status" value="1"/>
</dbReference>
<dbReference type="EC" id="4.2.2.-" evidence="4"/>
<dbReference type="KEGG" id="ttc:FOKN1_2855"/>
<evidence type="ECO:0000256" key="6">
    <source>
        <dbReference type="SAM" id="SignalP"/>
    </source>
</evidence>
<keyword evidence="2 4" id="KW-0456">Lyase</keyword>
<accession>A0A1Z4VUM8</accession>
<dbReference type="GO" id="GO:0071555">
    <property type="term" value="P:cell wall organization"/>
    <property type="evidence" value="ECO:0007669"/>
    <property type="project" value="UniProtKB-KW"/>
</dbReference>
<dbReference type="InterPro" id="IPR007730">
    <property type="entry name" value="SPOR-like_dom"/>
</dbReference>
<dbReference type="HAMAP" id="MF_02071">
    <property type="entry name" value="RlpA"/>
    <property type="match status" value="1"/>
</dbReference>
<feature type="signal peptide" evidence="6">
    <location>
        <begin position="1"/>
        <end position="23"/>
    </location>
</feature>
<comment type="similarity">
    <text evidence="4 5">Belongs to the RlpA family.</text>
</comment>
<evidence type="ECO:0000259" key="7">
    <source>
        <dbReference type="PROSITE" id="PS51724"/>
    </source>
</evidence>
<dbReference type="Pfam" id="PF05036">
    <property type="entry name" value="SPOR"/>
    <property type="match status" value="1"/>
</dbReference>
<comment type="function">
    <text evidence="4">Lytic transglycosylase with a strong preference for naked glycan strands that lack stem peptides.</text>
</comment>
<dbReference type="SUPFAM" id="SSF110997">
    <property type="entry name" value="Sporulation related repeat"/>
    <property type="match status" value="1"/>
</dbReference>
<dbReference type="InterPro" id="IPR034718">
    <property type="entry name" value="RlpA"/>
</dbReference>
<evidence type="ECO:0000256" key="3">
    <source>
        <dbReference type="ARBA" id="ARBA00023316"/>
    </source>
</evidence>